<accession>A0ABN9WCG7</accession>
<evidence type="ECO:0000256" key="1">
    <source>
        <dbReference type="SAM" id="MobiDB-lite"/>
    </source>
</evidence>
<proteinExistence type="predicted"/>
<protein>
    <submittedName>
        <fullName evidence="2">Uncharacterized protein</fullName>
    </submittedName>
</protein>
<gene>
    <name evidence="2" type="ORF">PCOR1329_LOCUS64963</name>
</gene>
<reference evidence="2" key="1">
    <citation type="submission" date="2023-10" db="EMBL/GenBank/DDBJ databases">
        <authorList>
            <person name="Chen Y."/>
            <person name="Shah S."/>
            <person name="Dougan E. K."/>
            <person name="Thang M."/>
            <person name="Chan C."/>
        </authorList>
    </citation>
    <scope>NUCLEOTIDE SEQUENCE [LARGE SCALE GENOMIC DNA]</scope>
</reference>
<name>A0ABN9WCG7_9DINO</name>
<comment type="caution">
    <text evidence="2">The sequence shown here is derived from an EMBL/GenBank/DDBJ whole genome shotgun (WGS) entry which is preliminary data.</text>
</comment>
<dbReference type="Proteomes" id="UP001189429">
    <property type="component" value="Unassembled WGS sequence"/>
</dbReference>
<evidence type="ECO:0000313" key="2">
    <source>
        <dbReference type="EMBL" id="CAK0882443.1"/>
    </source>
</evidence>
<keyword evidence="3" id="KW-1185">Reference proteome</keyword>
<organism evidence="2 3">
    <name type="scientific">Prorocentrum cordatum</name>
    <dbReference type="NCBI Taxonomy" id="2364126"/>
    <lineage>
        <taxon>Eukaryota</taxon>
        <taxon>Sar</taxon>
        <taxon>Alveolata</taxon>
        <taxon>Dinophyceae</taxon>
        <taxon>Prorocentrales</taxon>
        <taxon>Prorocentraceae</taxon>
        <taxon>Prorocentrum</taxon>
    </lineage>
</organism>
<dbReference type="EMBL" id="CAUYUJ010018294">
    <property type="protein sequence ID" value="CAK0882443.1"/>
    <property type="molecule type" value="Genomic_DNA"/>
</dbReference>
<feature type="region of interest" description="Disordered" evidence="1">
    <location>
        <begin position="47"/>
        <end position="73"/>
    </location>
</feature>
<sequence length="184" mass="19551">MPDGVVRDVHTLRSIAAVASLPCGVEMLSTAFLEEVGHSFRGLPGRVRLPQGDGLPDARVRPSPGSLHRPASPSQVLAQDAAPAALRGPWQLFREVGIGDLKAILSTSSNCKEIFLHALYCSGYSASLTFLPTVYVQRGLWSAFPLQMVRLCLRTTSACTSVPASIATACSCVPITCTPHTCDC</sequence>
<evidence type="ECO:0000313" key="3">
    <source>
        <dbReference type="Proteomes" id="UP001189429"/>
    </source>
</evidence>